<dbReference type="PANTHER" id="PTHR34352:SF1">
    <property type="entry name" value="PROTEIN YHFA"/>
    <property type="match status" value="1"/>
</dbReference>
<evidence type="ECO:0000313" key="2">
    <source>
        <dbReference type="EMBL" id="CCV65524.1"/>
    </source>
</evidence>
<organism evidence="2 3">
    <name type="scientific">Acholeplasma brassicae</name>
    <dbReference type="NCBI Taxonomy" id="61635"/>
    <lineage>
        <taxon>Bacteria</taxon>
        <taxon>Bacillati</taxon>
        <taxon>Mycoplasmatota</taxon>
        <taxon>Mollicutes</taxon>
        <taxon>Acholeplasmatales</taxon>
        <taxon>Acholeplasmataceae</taxon>
        <taxon>Acholeplasma</taxon>
    </lineage>
</organism>
<keyword evidence="1" id="KW-0472">Membrane</keyword>
<dbReference type="Pfam" id="PF02566">
    <property type="entry name" value="OsmC"/>
    <property type="match status" value="1"/>
</dbReference>
<proteinExistence type="predicted"/>
<evidence type="ECO:0000256" key="1">
    <source>
        <dbReference type="SAM" id="Phobius"/>
    </source>
</evidence>
<dbReference type="InterPro" id="IPR036102">
    <property type="entry name" value="OsmC/Ohrsf"/>
</dbReference>
<reference evidence="2 3" key="1">
    <citation type="journal article" date="2013" name="J. Mol. Microbiol. Biotechnol.">
        <title>Analysis of the Complete Genomes of Acholeplasma brassicae , A. palmae and A. laidlawii and Their Comparison to the Obligate Parasites from ' Candidatus Phytoplasma'.</title>
        <authorList>
            <person name="Kube M."/>
            <person name="Siewert C."/>
            <person name="Migdoll A.M."/>
            <person name="Duduk B."/>
            <person name="Holz S."/>
            <person name="Rabus R."/>
            <person name="Seemuller E."/>
            <person name="Mitrovic J."/>
            <person name="Muller I."/>
            <person name="Buttner C."/>
            <person name="Reinhardt R."/>
        </authorList>
    </citation>
    <scope>NUCLEOTIDE SEQUENCE [LARGE SCALE GENOMIC DNA]</scope>
    <source>
        <strain evidence="3">0502</strain>
    </source>
</reference>
<dbReference type="InterPro" id="IPR015946">
    <property type="entry name" value="KH_dom-like_a/b"/>
</dbReference>
<accession>U4KSU0</accession>
<name>U4KSU0_9MOLU</name>
<feature type="transmembrane region" description="Helical" evidence="1">
    <location>
        <begin position="37"/>
        <end position="55"/>
    </location>
</feature>
<dbReference type="OrthoDB" id="370400at2"/>
<gene>
    <name evidence="2" type="ORF">BN85305030</name>
</gene>
<sequence>MSDYFVSMTFNDQFKGTLETNQASLSIGMEQGDFRPYQLLFGALGSCFYATFLSVSKKMRLSFDEAIVTVDGKKRTTIPETLEVVDLTLTIKGGSDHEKLKKAAKLGADYCSIHETIKQVAQINLEVIFINE</sequence>
<protein>
    <submittedName>
        <fullName evidence="2">OsmC family protein</fullName>
    </submittedName>
</protein>
<dbReference type="RefSeq" id="WP_030004379.1">
    <property type="nucleotide sequence ID" value="NC_022549.1"/>
</dbReference>
<dbReference type="PANTHER" id="PTHR34352">
    <property type="entry name" value="PROTEIN YHFA"/>
    <property type="match status" value="1"/>
</dbReference>
<keyword evidence="1" id="KW-1133">Transmembrane helix</keyword>
<dbReference type="HOGENOM" id="CLU_1902076_0_0_14"/>
<dbReference type="EMBL" id="FO681348">
    <property type="protein sequence ID" value="CCV65524.1"/>
    <property type="molecule type" value="Genomic_DNA"/>
</dbReference>
<evidence type="ECO:0000313" key="3">
    <source>
        <dbReference type="Proteomes" id="UP000032737"/>
    </source>
</evidence>
<dbReference type="Gene3D" id="3.30.300.20">
    <property type="match status" value="1"/>
</dbReference>
<keyword evidence="1" id="KW-0812">Transmembrane</keyword>
<dbReference type="KEGG" id="abra:BN85305030"/>
<keyword evidence="3" id="KW-1185">Reference proteome</keyword>
<dbReference type="InterPro" id="IPR003718">
    <property type="entry name" value="OsmC/Ohr_fam"/>
</dbReference>
<dbReference type="Proteomes" id="UP000032737">
    <property type="component" value="Chromosome"/>
</dbReference>
<dbReference type="STRING" id="61635.BN85305030"/>
<dbReference type="AlphaFoldDB" id="U4KSU0"/>
<dbReference type="SUPFAM" id="SSF82784">
    <property type="entry name" value="OsmC-like"/>
    <property type="match status" value="1"/>
</dbReference>